<proteinExistence type="predicted"/>
<evidence type="ECO:0000313" key="7">
    <source>
        <dbReference type="Proteomes" id="UP000092444"/>
    </source>
</evidence>
<comment type="subcellular location">
    <subcellularLocation>
        <location evidence="1">Secreted</location>
    </subcellularLocation>
</comment>
<keyword evidence="2" id="KW-0964">Secreted</keyword>
<sequence length="900" mass="103390">MVFRAARKKGRHGAMRAFIIIVLWGLSQFVNKQNFTQALNRTNTEVLTRLSKANGYHDYNEDDYDDDDDDYLDENVNNGSANSIGRSRQRQTYIINREGITYAWGKWEKWSRCSKTCVQIRKRLCLKRIRNSTMSFLPIDETFYPKSSLENPGCFGIRQKYRLCKDDKCKVTRKYQMRNEQCAAYNHVPYQGQYFTWLSQQTVNYMGDYINECLLHCKAKETNRTISWMHAVIDGTPCQRPAIYYSHHYRGKAVCVEEICRAVHTSGAIRPATTKDSQERCGSVLCQKIDKVFSQSDLKHDYNYVTTIPEGAMNITIRHLSKSHNLIGRLSIRSILYTLYVHSFTKIVLKSPDGNYIINGNKKVSESGIFEYNNDVYDYNREKEAVKAKGPLHKALVLMILAFGSNPGLRYTYFIPVPTASVTEKEELQTQWNELGKPLDIVDDSYLEQRKKRRQFSWKLLGFGPCNRSCGPGLQSPIFRCVRDSPNRYYSPKRCGHLEKPKFSMDIYHCNRGLCPPYWRAEGYGDCQCLEGTVKGFRKRQMACSQEQANGRLELVDENKCSHDKLAELEETCNCPHVTKKKIHTRSSNSTQKNHSVSKLKPQALKAAILTRSSNLSSITSQGQRFYRDGQSDKMGVWLKSEWNQQCSQDCGISFEHRTIYCDRTAPYTDLCDIRLAPTQKRTCTSRSPTLCAKGVWFTSEWSNCTGECFHLQRKRVALCLLDGLAVEEDKCTSSLKPETVRNCTENDVEFCGPKWHYSEWSKCSRTCGDGVQRRYAKCLVHDNQQNVMTESNQCKNAQREPVYGVCNLGDCKEGNMPPNAEDKDSFMLSDKAMATKVVGVKRGVKLSINSKEKLVIAAAPRALRNCNDELNNCKRINRDRLCKLDYYKTHCCLTCHGYH</sequence>
<dbReference type="EnsemblMetazoa" id="GMOY007464-RA">
    <property type="protein sequence ID" value="GMOY007464-PA"/>
    <property type="gene ID" value="GMOY007464"/>
</dbReference>
<dbReference type="InterPro" id="IPR036383">
    <property type="entry name" value="TSP1_rpt_sf"/>
</dbReference>
<dbReference type="PANTHER" id="PTHR13723">
    <property type="entry name" value="ADAMTS A DISINTEGRIN AND METALLOPROTEASE WITH THROMBOSPONDIN MOTIFS PROTEASE"/>
    <property type="match status" value="1"/>
</dbReference>
<evidence type="ECO:0000256" key="1">
    <source>
        <dbReference type="ARBA" id="ARBA00004613"/>
    </source>
</evidence>
<evidence type="ECO:0000256" key="4">
    <source>
        <dbReference type="ARBA" id="ARBA00022737"/>
    </source>
</evidence>
<dbReference type="InterPro" id="IPR050439">
    <property type="entry name" value="ADAMTS_ADAMTS-like"/>
</dbReference>
<dbReference type="VEuPathDB" id="VectorBase:GMOY007464"/>
<evidence type="ECO:0000256" key="2">
    <source>
        <dbReference type="ARBA" id="ARBA00022525"/>
    </source>
</evidence>
<evidence type="ECO:0000259" key="5">
    <source>
        <dbReference type="PROSITE" id="PS50900"/>
    </source>
</evidence>
<dbReference type="SMART" id="SM00209">
    <property type="entry name" value="TSP1"/>
    <property type="match status" value="5"/>
</dbReference>
<dbReference type="GO" id="GO:0005576">
    <property type="term" value="C:extracellular region"/>
    <property type="evidence" value="ECO:0007669"/>
    <property type="project" value="UniProtKB-SubCell"/>
</dbReference>
<keyword evidence="4" id="KW-0677">Repeat</keyword>
<name>A0A1B0G2D0_GLOMM</name>
<dbReference type="Pfam" id="PF00090">
    <property type="entry name" value="TSP_1"/>
    <property type="match status" value="1"/>
</dbReference>
<protein>
    <recommendedName>
        <fullName evidence="5">PLAC domain-containing protein</fullName>
    </recommendedName>
</protein>
<dbReference type="GO" id="GO:0031012">
    <property type="term" value="C:extracellular matrix"/>
    <property type="evidence" value="ECO:0007669"/>
    <property type="project" value="TreeGrafter"/>
</dbReference>
<dbReference type="PROSITE" id="PS50900">
    <property type="entry name" value="PLAC"/>
    <property type="match status" value="1"/>
</dbReference>
<organism evidence="6 7">
    <name type="scientific">Glossina morsitans morsitans</name>
    <name type="common">Savannah tsetse fly</name>
    <dbReference type="NCBI Taxonomy" id="37546"/>
    <lineage>
        <taxon>Eukaryota</taxon>
        <taxon>Metazoa</taxon>
        <taxon>Ecdysozoa</taxon>
        <taxon>Arthropoda</taxon>
        <taxon>Hexapoda</taxon>
        <taxon>Insecta</taxon>
        <taxon>Pterygota</taxon>
        <taxon>Neoptera</taxon>
        <taxon>Endopterygota</taxon>
        <taxon>Diptera</taxon>
        <taxon>Brachycera</taxon>
        <taxon>Muscomorpha</taxon>
        <taxon>Hippoboscoidea</taxon>
        <taxon>Glossinidae</taxon>
        <taxon>Glossina</taxon>
    </lineage>
</organism>
<dbReference type="PhylomeDB" id="A0A1B0G2D0"/>
<dbReference type="InterPro" id="IPR010909">
    <property type="entry name" value="PLAC"/>
</dbReference>
<keyword evidence="3" id="KW-0732">Signal</keyword>
<dbReference type="AlphaFoldDB" id="A0A1B0G2D0"/>
<dbReference type="Pfam" id="PF19030">
    <property type="entry name" value="TSP1_ADAMTS"/>
    <property type="match status" value="2"/>
</dbReference>
<dbReference type="PANTHER" id="PTHR13723:SF316">
    <property type="entry name" value="LONELY HEART, ISOFORM A"/>
    <property type="match status" value="1"/>
</dbReference>
<dbReference type="EMBL" id="CCAG010023721">
    <property type="status" value="NOT_ANNOTATED_CDS"/>
    <property type="molecule type" value="Genomic_DNA"/>
</dbReference>
<dbReference type="Pfam" id="PF05986">
    <property type="entry name" value="ADAMTS_spacer1"/>
    <property type="match status" value="1"/>
</dbReference>
<dbReference type="InterPro" id="IPR000884">
    <property type="entry name" value="TSP1_rpt"/>
</dbReference>
<dbReference type="Gene3D" id="2.60.120.830">
    <property type="match status" value="1"/>
</dbReference>
<dbReference type="InterPro" id="IPR010294">
    <property type="entry name" value="ADAMTS_spacer1"/>
</dbReference>
<dbReference type="STRING" id="37546.A0A1B0G2D0"/>
<dbReference type="Pfam" id="PF08686">
    <property type="entry name" value="PLAC"/>
    <property type="match status" value="1"/>
</dbReference>
<dbReference type="PROSITE" id="PS50092">
    <property type="entry name" value="TSP1"/>
    <property type="match status" value="2"/>
</dbReference>
<keyword evidence="7" id="KW-1185">Reference proteome</keyword>
<dbReference type="SUPFAM" id="SSF82895">
    <property type="entry name" value="TSP-1 type 1 repeat"/>
    <property type="match status" value="3"/>
</dbReference>
<feature type="domain" description="PLAC" evidence="5">
    <location>
        <begin position="863"/>
        <end position="900"/>
    </location>
</feature>
<evidence type="ECO:0000313" key="6">
    <source>
        <dbReference type="EnsemblMetazoa" id="GMOY007464-PA"/>
    </source>
</evidence>
<dbReference type="Proteomes" id="UP000092444">
    <property type="component" value="Unassembled WGS sequence"/>
</dbReference>
<accession>A0A1B0G2D0</accession>
<dbReference type="Gene3D" id="2.20.100.10">
    <property type="entry name" value="Thrombospondin type-1 (TSP1) repeat"/>
    <property type="match status" value="2"/>
</dbReference>
<reference evidence="6" key="1">
    <citation type="submission" date="2020-05" db="UniProtKB">
        <authorList>
            <consortium name="EnsemblMetazoa"/>
        </authorList>
    </citation>
    <scope>IDENTIFICATION</scope>
    <source>
        <strain evidence="6">Yale</strain>
    </source>
</reference>
<evidence type="ECO:0000256" key="3">
    <source>
        <dbReference type="ARBA" id="ARBA00022729"/>
    </source>
</evidence>